<evidence type="ECO:0000313" key="6">
    <source>
        <dbReference type="EMBL" id="KKT82790.1"/>
    </source>
</evidence>
<proteinExistence type="inferred from homology"/>
<sequence length="582" mass="64348">MDAKKALKPKESILIIEDNLFMAELLVEKMSNEGLNALSIYDAEGAISIIGKEKPGLVLLDISLSGDIDGTELLRRLRKLHDKKSLPVIALFSVNDPKVIDQVMKLGANGYLIKAFTSTEEIIASVKDALKNKDKLIVGKSKVPDESGVEAPKIVQPKTTSKAPEVGAELTIELANKFKSKVEAALKSPETEISIINLVDDMMEYAFWARASDIHLEPFGESLLARLRIDGILQDSFKFSKGLHSGIITRIKVLGGIRTDEHQAALDGRFKMTTKEPRVEFDVRVSIIPTFYGENAVLRLLAEQTKISKLDDMALTDSDKLKIKKATSKPHGMILATGPTGSGKTTTLYTILKEINTREVSIITIEDPIEYSLEGIDQIQVNQRTGLTFANGLRSILRQDPNVIMVGEIRDEETAGIAVNAALTGHKLLSTIHTNDAATTLPRLLDMGVEPFLVASTINVAIGQRLVRMICQKCKTKKRITEAEFNNLAEYIPKEVLDNHKDFYYGKGCSVCNQSGYFSRMGIYEVLEMNDFIREAIMRRADAGEVKKIAIKNGMVPLLEDGFKKALAGFTTIEEILRVVRE</sequence>
<keyword evidence="4" id="KW-0597">Phosphoprotein</keyword>
<evidence type="ECO:0000256" key="3">
    <source>
        <dbReference type="ARBA" id="ARBA00022840"/>
    </source>
</evidence>
<dbReference type="GO" id="GO:0005524">
    <property type="term" value="F:ATP binding"/>
    <property type="evidence" value="ECO:0007669"/>
    <property type="project" value="UniProtKB-KW"/>
</dbReference>
<accession>A0A0G1KGZ8</accession>
<keyword evidence="2" id="KW-0547">Nucleotide-binding</keyword>
<dbReference type="Gene3D" id="3.40.50.2300">
    <property type="match status" value="1"/>
</dbReference>
<dbReference type="SUPFAM" id="SSF52540">
    <property type="entry name" value="P-loop containing nucleoside triphosphate hydrolases"/>
    <property type="match status" value="1"/>
</dbReference>
<dbReference type="GO" id="GO:0000160">
    <property type="term" value="P:phosphorelay signal transduction system"/>
    <property type="evidence" value="ECO:0007669"/>
    <property type="project" value="InterPro"/>
</dbReference>
<dbReference type="InterPro" id="IPR001789">
    <property type="entry name" value="Sig_transdc_resp-reg_receiver"/>
</dbReference>
<dbReference type="Gene3D" id="3.30.450.90">
    <property type="match status" value="1"/>
</dbReference>
<protein>
    <submittedName>
        <fullName evidence="6">Type II secretion system protein E</fullName>
    </submittedName>
</protein>
<reference evidence="6 7" key="1">
    <citation type="journal article" date="2015" name="Nature">
        <title>rRNA introns, odd ribosomes, and small enigmatic genomes across a large radiation of phyla.</title>
        <authorList>
            <person name="Brown C.T."/>
            <person name="Hug L.A."/>
            <person name="Thomas B.C."/>
            <person name="Sharon I."/>
            <person name="Castelle C.J."/>
            <person name="Singh A."/>
            <person name="Wilkins M.J."/>
            <person name="Williams K.H."/>
            <person name="Banfield J.F."/>
        </authorList>
    </citation>
    <scope>NUCLEOTIDE SEQUENCE [LARGE SCALE GENOMIC DNA]</scope>
</reference>
<evidence type="ECO:0000256" key="4">
    <source>
        <dbReference type="PROSITE-ProRule" id="PRU00169"/>
    </source>
</evidence>
<dbReference type="GO" id="GO:0005886">
    <property type="term" value="C:plasma membrane"/>
    <property type="evidence" value="ECO:0007669"/>
    <property type="project" value="TreeGrafter"/>
</dbReference>
<dbReference type="GO" id="GO:0016887">
    <property type="term" value="F:ATP hydrolysis activity"/>
    <property type="evidence" value="ECO:0007669"/>
    <property type="project" value="TreeGrafter"/>
</dbReference>
<name>A0A0G1KGZ8_9BACT</name>
<dbReference type="PANTHER" id="PTHR30258">
    <property type="entry name" value="TYPE II SECRETION SYSTEM PROTEIN GSPE-RELATED"/>
    <property type="match status" value="1"/>
</dbReference>
<dbReference type="AlphaFoldDB" id="A0A0G1KGZ8"/>
<dbReference type="PANTHER" id="PTHR30258:SF2">
    <property type="entry name" value="COMG OPERON PROTEIN 1"/>
    <property type="match status" value="1"/>
</dbReference>
<dbReference type="CDD" id="cd01129">
    <property type="entry name" value="PulE-GspE-like"/>
    <property type="match status" value="1"/>
</dbReference>
<dbReference type="SMART" id="SM00448">
    <property type="entry name" value="REC"/>
    <property type="match status" value="1"/>
</dbReference>
<comment type="similarity">
    <text evidence="1">Belongs to the GSP E family.</text>
</comment>
<feature type="modified residue" description="4-aspartylphosphate" evidence="4">
    <location>
        <position position="61"/>
    </location>
</feature>
<evidence type="ECO:0000256" key="2">
    <source>
        <dbReference type="ARBA" id="ARBA00022741"/>
    </source>
</evidence>
<dbReference type="InterPro" id="IPR011006">
    <property type="entry name" value="CheY-like_superfamily"/>
</dbReference>
<gene>
    <name evidence="6" type="ORF">UW79_C0001G0046</name>
</gene>
<dbReference type="InterPro" id="IPR001482">
    <property type="entry name" value="T2SS/T4SS_dom"/>
</dbReference>
<dbReference type="Pfam" id="PF00437">
    <property type="entry name" value="T2SSE"/>
    <property type="match status" value="1"/>
</dbReference>
<dbReference type="EMBL" id="LCJR01000001">
    <property type="protein sequence ID" value="KKT82790.1"/>
    <property type="molecule type" value="Genomic_DNA"/>
</dbReference>
<dbReference type="PROSITE" id="PS50110">
    <property type="entry name" value="RESPONSE_REGULATORY"/>
    <property type="match status" value="1"/>
</dbReference>
<dbReference type="Pfam" id="PF00072">
    <property type="entry name" value="Response_reg"/>
    <property type="match status" value="1"/>
</dbReference>
<dbReference type="SUPFAM" id="SSF52172">
    <property type="entry name" value="CheY-like"/>
    <property type="match status" value="1"/>
</dbReference>
<feature type="domain" description="Response regulatory" evidence="5">
    <location>
        <begin position="12"/>
        <end position="129"/>
    </location>
</feature>
<dbReference type="PATRIC" id="fig|1619025.3.peg.48"/>
<dbReference type="Gene3D" id="3.40.50.300">
    <property type="entry name" value="P-loop containing nucleotide triphosphate hydrolases"/>
    <property type="match status" value="1"/>
</dbReference>
<dbReference type="InterPro" id="IPR027417">
    <property type="entry name" value="P-loop_NTPase"/>
</dbReference>
<evidence type="ECO:0000313" key="7">
    <source>
        <dbReference type="Proteomes" id="UP000034032"/>
    </source>
</evidence>
<dbReference type="Proteomes" id="UP000034032">
    <property type="component" value="Unassembled WGS sequence"/>
</dbReference>
<organism evidence="6 7">
    <name type="scientific">Candidatus Yanofskybacteria bacterium GW2011_GWA2_44_9</name>
    <dbReference type="NCBI Taxonomy" id="1619025"/>
    <lineage>
        <taxon>Bacteria</taxon>
        <taxon>Candidatus Yanofskyibacteriota</taxon>
    </lineage>
</organism>
<dbReference type="FunFam" id="3.40.50.300:FF:000398">
    <property type="entry name" value="Type IV pilus assembly ATPase PilB"/>
    <property type="match status" value="1"/>
</dbReference>
<evidence type="ECO:0000259" key="5">
    <source>
        <dbReference type="PROSITE" id="PS50110"/>
    </source>
</evidence>
<keyword evidence="3" id="KW-0067">ATP-binding</keyword>
<evidence type="ECO:0000256" key="1">
    <source>
        <dbReference type="ARBA" id="ARBA00006611"/>
    </source>
</evidence>
<comment type="caution">
    <text evidence="6">The sequence shown here is derived from an EMBL/GenBank/DDBJ whole genome shotgun (WGS) entry which is preliminary data.</text>
</comment>